<comment type="caution">
    <text evidence="8">The sequence shown here is derived from an EMBL/GenBank/DDBJ whole genome shotgun (WGS) entry which is preliminary data.</text>
</comment>
<feature type="transmembrane region" description="Helical" evidence="7">
    <location>
        <begin position="215"/>
        <end position="233"/>
    </location>
</feature>
<name>A0ABP9SCN0_9ACTN</name>
<comment type="subcellular location">
    <subcellularLocation>
        <location evidence="1">Cell membrane</location>
        <topology evidence="1">Multi-pass membrane protein</topology>
    </subcellularLocation>
</comment>
<organism evidence="8 9">
    <name type="scientific">Rugosimonospora acidiphila</name>
    <dbReference type="NCBI Taxonomy" id="556531"/>
    <lineage>
        <taxon>Bacteria</taxon>
        <taxon>Bacillati</taxon>
        <taxon>Actinomycetota</taxon>
        <taxon>Actinomycetes</taxon>
        <taxon>Micromonosporales</taxon>
        <taxon>Micromonosporaceae</taxon>
        <taxon>Rugosimonospora</taxon>
    </lineage>
</organism>
<evidence type="ECO:0000256" key="6">
    <source>
        <dbReference type="SAM" id="MobiDB-lite"/>
    </source>
</evidence>
<evidence type="ECO:0008006" key="10">
    <source>
        <dbReference type="Google" id="ProtNLM"/>
    </source>
</evidence>
<dbReference type="InterPro" id="IPR001851">
    <property type="entry name" value="ABC_transp_permease"/>
</dbReference>
<feature type="transmembrane region" description="Helical" evidence="7">
    <location>
        <begin position="367"/>
        <end position="389"/>
    </location>
</feature>
<keyword evidence="3 7" id="KW-0812">Transmembrane</keyword>
<keyword evidence="2" id="KW-1003">Cell membrane</keyword>
<dbReference type="EMBL" id="BAABJQ010000018">
    <property type="protein sequence ID" value="GAA5193189.1"/>
    <property type="molecule type" value="Genomic_DNA"/>
</dbReference>
<evidence type="ECO:0000256" key="2">
    <source>
        <dbReference type="ARBA" id="ARBA00022475"/>
    </source>
</evidence>
<dbReference type="CDD" id="cd06580">
    <property type="entry name" value="TM_PBP1_transp_TpRbsC_like"/>
    <property type="match status" value="1"/>
</dbReference>
<reference evidence="9" key="1">
    <citation type="journal article" date="2019" name="Int. J. Syst. Evol. Microbiol.">
        <title>The Global Catalogue of Microorganisms (GCM) 10K type strain sequencing project: providing services to taxonomists for standard genome sequencing and annotation.</title>
        <authorList>
            <consortium name="The Broad Institute Genomics Platform"/>
            <consortium name="The Broad Institute Genome Sequencing Center for Infectious Disease"/>
            <person name="Wu L."/>
            <person name="Ma J."/>
        </authorList>
    </citation>
    <scope>NUCLEOTIDE SEQUENCE [LARGE SCALE GENOMIC DNA]</scope>
    <source>
        <strain evidence="9">JCM 18304</strain>
    </source>
</reference>
<evidence type="ECO:0000313" key="9">
    <source>
        <dbReference type="Proteomes" id="UP001501570"/>
    </source>
</evidence>
<feature type="compositionally biased region" description="Low complexity" evidence="6">
    <location>
        <begin position="47"/>
        <end position="85"/>
    </location>
</feature>
<feature type="transmembrane region" description="Helical" evidence="7">
    <location>
        <begin position="239"/>
        <end position="261"/>
    </location>
</feature>
<feature type="transmembrane region" description="Helical" evidence="7">
    <location>
        <begin position="326"/>
        <end position="346"/>
    </location>
</feature>
<keyword evidence="5 7" id="KW-0472">Membrane</keyword>
<keyword evidence="9" id="KW-1185">Reference proteome</keyword>
<evidence type="ECO:0000256" key="7">
    <source>
        <dbReference type="SAM" id="Phobius"/>
    </source>
</evidence>
<proteinExistence type="predicted"/>
<evidence type="ECO:0000313" key="8">
    <source>
        <dbReference type="EMBL" id="GAA5193189.1"/>
    </source>
</evidence>
<evidence type="ECO:0000256" key="3">
    <source>
        <dbReference type="ARBA" id="ARBA00022692"/>
    </source>
</evidence>
<dbReference type="RefSeq" id="WP_345634296.1">
    <property type="nucleotide sequence ID" value="NZ_BAABJQ010000018.1"/>
</dbReference>
<feature type="transmembrane region" description="Helical" evidence="7">
    <location>
        <begin position="452"/>
        <end position="474"/>
    </location>
</feature>
<feature type="compositionally biased region" description="Basic and acidic residues" evidence="6">
    <location>
        <begin position="34"/>
        <end position="46"/>
    </location>
</feature>
<feature type="transmembrane region" description="Helical" evidence="7">
    <location>
        <begin position="273"/>
        <end position="292"/>
    </location>
</feature>
<dbReference type="Proteomes" id="UP001501570">
    <property type="component" value="Unassembled WGS sequence"/>
</dbReference>
<feature type="transmembrane region" description="Helical" evidence="7">
    <location>
        <begin position="190"/>
        <end position="208"/>
    </location>
</feature>
<evidence type="ECO:0000256" key="1">
    <source>
        <dbReference type="ARBA" id="ARBA00004651"/>
    </source>
</evidence>
<keyword evidence="4 7" id="KW-1133">Transmembrane helix</keyword>
<evidence type="ECO:0000256" key="5">
    <source>
        <dbReference type="ARBA" id="ARBA00023136"/>
    </source>
</evidence>
<dbReference type="Pfam" id="PF02653">
    <property type="entry name" value="BPD_transp_2"/>
    <property type="match status" value="1"/>
</dbReference>
<protein>
    <recommendedName>
        <fullName evidence="10">Nucleoside ABC transporter membrane protein</fullName>
    </recommendedName>
</protein>
<dbReference type="PANTHER" id="PTHR47089:SF1">
    <property type="entry name" value="GUANOSINE ABC TRANSPORTER PERMEASE PROTEIN NUPP"/>
    <property type="match status" value="1"/>
</dbReference>
<feature type="transmembrane region" description="Helical" evidence="7">
    <location>
        <begin position="99"/>
        <end position="125"/>
    </location>
</feature>
<dbReference type="PANTHER" id="PTHR47089">
    <property type="entry name" value="ABC TRANSPORTER, PERMEASE PROTEIN"/>
    <property type="match status" value="1"/>
</dbReference>
<evidence type="ECO:0000256" key="4">
    <source>
        <dbReference type="ARBA" id="ARBA00022989"/>
    </source>
</evidence>
<accession>A0ABP9SCN0</accession>
<sequence length="496" mass="49942">MTESGGGTSPDKDLAGETEPPGADASGVPAQRTPADKADKADKPAEPAESAEPTESTEPAETAEPAESAGPAGATGGAEPAGAAAEGVQGFGRTVLDSILSANTVTVTVLAVFIALVVGAILIVISDSNLTSEYGYFFSEPGTVLGDSWSVVGGAYANLFKGSVFDPATLSGAISGTNSWSQAFAPLSETLTYTAPLVFTGLAVALAFRGGLFNIGAQGQAILGAIGGALVGFELHLPYALHLIVALVGAALGGALWAFIAGALKARAGAHEVIVTIMLNNVATLFLTWLIVQKGVHDPTRSDAISKNVDKTARLPTIPGVDHSVVRVHLGIVLGVLVALGVAWLLQRSTIGFRLRAVGANPSAARTAGMSVGGAYILVMVLSGALAGLGGGMQVLGTTASSLTGQVTANIGFDGITVALLGRGKPWGVVASALLFGALHAGGNRMQSYSHVAIDLVVVLQAVIVIFIAAPALVKAIFRLRAARSGGTPTTLAKGW</sequence>
<feature type="region of interest" description="Disordered" evidence="6">
    <location>
        <begin position="1"/>
        <end position="85"/>
    </location>
</feature>
<gene>
    <name evidence="8" type="ORF">GCM10023322_54630</name>
</gene>